<dbReference type="PANTHER" id="PTHR37943">
    <property type="entry name" value="PROTEIN VES"/>
    <property type="match status" value="1"/>
</dbReference>
<dbReference type="RefSeq" id="WP_379876921.1">
    <property type="nucleotide sequence ID" value="NZ_JBHUIP010000012.1"/>
</dbReference>
<dbReference type="SUPFAM" id="SSF51182">
    <property type="entry name" value="RmlC-like cupins"/>
    <property type="match status" value="1"/>
</dbReference>
<dbReference type="PANTHER" id="PTHR37943:SF1">
    <property type="entry name" value="PROTEIN VES"/>
    <property type="match status" value="1"/>
</dbReference>
<dbReference type="CDD" id="cd20293">
    <property type="entry name" value="cupin_HutD_N"/>
    <property type="match status" value="1"/>
</dbReference>
<sequence length="193" mass="20342">MSAPSADIRVIRRDDHKLVPWRNGGGVTREIALAPDERGALGYAWRLSQATVSEPGAFSEFPHSDRTLLVLSGEGLELTVAGVPTVLALHEALAFPGDVPTQGRPMAGPVEDLNIICDRRLTRHEMRLLRAGDAAPAADATYLAVALVDGTVVAASGRAYDLAMLDTVQSAGAALSVTAGIVALIEIIREELV</sequence>
<dbReference type="Gene3D" id="2.60.120.10">
    <property type="entry name" value="Jelly Rolls"/>
    <property type="match status" value="1"/>
</dbReference>
<dbReference type="InterPro" id="IPR014710">
    <property type="entry name" value="RmlC-like_jellyroll"/>
</dbReference>
<dbReference type="EMBL" id="JBHUIP010000012">
    <property type="protein sequence ID" value="MFD2263878.1"/>
    <property type="molecule type" value="Genomic_DNA"/>
</dbReference>
<evidence type="ECO:0000313" key="2">
    <source>
        <dbReference type="Proteomes" id="UP001597295"/>
    </source>
</evidence>
<dbReference type="InterPro" id="IPR011051">
    <property type="entry name" value="RmlC_Cupin_sf"/>
</dbReference>
<organism evidence="1 2">
    <name type="scientific">Lacibacterium aquatile</name>
    <dbReference type="NCBI Taxonomy" id="1168082"/>
    <lineage>
        <taxon>Bacteria</taxon>
        <taxon>Pseudomonadati</taxon>
        <taxon>Pseudomonadota</taxon>
        <taxon>Alphaproteobacteria</taxon>
        <taxon>Rhodospirillales</taxon>
        <taxon>Rhodospirillaceae</taxon>
    </lineage>
</organism>
<protein>
    <submittedName>
        <fullName evidence="1">HutD family protein</fullName>
    </submittedName>
</protein>
<proteinExistence type="predicted"/>
<name>A0ABW5DRV1_9PROT</name>
<accession>A0ABW5DRV1</accession>
<evidence type="ECO:0000313" key="1">
    <source>
        <dbReference type="EMBL" id="MFD2263878.1"/>
    </source>
</evidence>
<reference evidence="2" key="1">
    <citation type="journal article" date="2019" name="Int. J. Syst. Evol. Microbiol.">
        <title>The Global Catalogue of Microorganisms (GCM) 10K type strain sequencing project: providing services to taxonomists for standard genome sequencing and annotation.</title>
        <authorList>
            <consortium name="The Broad Institute Genomics Platform"/>
            <consortium name="The Broad Institute Genome Sequencing Center for Infectious Disease"/>
            <person name="Wu L."/>
            <person name="Ma J."/>
        </authorList>
    </citation>
    <scope>NUCLEOTIDE SEQUENCE [LARGE SCALE GENOMIC DNA]</scope>
    <source>
        <strain evidence="2">CGMCC 1.19062</strain>
    </source>
</reference>
<gene>
    <name evidence="1" type="ORF">ACFSM5_13330</name>
</gene>
<dbReference type="Pfam" id="PF05962">
    <property type="entry name" value="HutD"/>
    <property type="match status" value="1"/>
</dbReference>
<dbReference type="InterPro" id="IPR010282">
    <property type="entry name" value="Uncharacterised_HutD/Ves"/>
</dbReference>
<comment type="caution">
    <text evidence="1">The sequence shown here is derived from an EMBL/GenBank/DDBJ whole genome shotgun (WGS) entry which is preliminary data.</text>
</comment>
<keyword evidence="2" id="KW-1185">Reference proteome</keyword>
<dbReference type="Proteomes" id="UP001597295">
    <property type="component" value="Unassembled WGS sequence"/>
</dbReference>